<dbReference type="EMBL" id="QKUB01000002">
    <property type="protein sequence ID" value="PZW01426.1"/>
    <property type="molecule type" value="Genomic_DNA"/>
</dbReference>
<comment type="caution">
    <text evidence="3">The sequence shown here is derived from an EMBL/GenBank/DDBJ whole genome shotgun (WGS) entry which is preliminary data.</text>
</comment>
<evidence type="ECO:0000256" key="2">
    <source>
        <dbReference type="SAM" id="SignalP"/>
    </source>
</evidence>
<name>A0A2W7I1W4_9BACT</name>
<dbReference type="AlphaFoldDB" id="A0A2W7I1W4"/>
<keyword evidence="4" id="KW-1185">Reference proteome</keyword>
<dbReference type="OrthoDB" id="398775at2"/>
<protein>
    <submittedName>
        <fullName evidence="3">Uncharacterized protein</fullName>
    </submittedName>
</protein>
<dbReference type="NCBIfam" id="NF045957">
    <property type="entry name" value="MHO_1590_dom"/>
    <property type="match status" value="1"/>
</dbReference>
<evidence type="ECO:0000256" key="1">
    <source>
        <dbReference type="SAM" id="Coils"/>
    </source>
</evidence>
<organism evidence="3 4">
    <name type="scientific">Metamycoplasma auris</name>
    <dbReference type="NCBI Taxonomy" id="51363"/>
    <lineage>
        <taxon>Bacteria</taxon>
        <taxon>Bacillati</taxon>
        <taxon>Mycoplasmatota</taxon>
        <taxon>Mycoplasmoidales</taxon>
        <taxon>Metamycoplasmataceae</taxon>
        <taxon>Metamycoplasma</taxon>
    </lineage>
</organism>
<dbReference type="RefSeq" id="WP_111518214.1">
    <property type="nucleotide sequence ID" value="NZ_QKUB01000002.1"/>
</dbReference>
<proteinExistence type="predicted"/>
<reference evidence="3 4" key="1">
    <citation type="submission" date="2018-06" db="EMBL/GenBank/DDBJ databases">
        <title>Genomic Encyclopedia of Archaeal and Bacterial Type Strains, Phase II (KMG-II): from individual species to whole genera.</title>
        <authorList>
            <person name="Goeker M."/>
        </authorList>
    </citation>
    <scope>NUCLEOTIDE SEQUENCE [LARGE SCALE GENOMIC DNA]</scope>
    <source>
        <strain evidence="3 4">ATCC 51348</strain>
    </source>
</reference>
<feature type="chain" id="PRO_5015958694" evidence="2">
    <location>
        <begin position="24"/>
        <end position="185"/>
    </location>
</feature>
<feature type="signal peptide" evidence="2">
    <location>
        <begin position="1"/>
        <end position="23"/>
    </location>
</feature>
<sequence>MKERTKKILLWSSIILIIGAAAAATATMVTLQQKRKKERNELNKNNYRLENKNQKDKKVDFDILNKKKNEEESKPIIEHIDDEDPKEINELETKEKKIISWEEVFPRIKKEDYYEKLNFSNGQAIIDEDMILYIIKDILNRMLITDGIVEYAYKKLDDQNFIISFKWNNEKQKSVVSYKISTNKL</sequence>
<dbReference type="Proteomes" id="UP000249646">
    <property type="component" value="Unassembled WGS sequence"/>
</dbReference>
<evidence type="ECO:0000313" key="4">
    <source>
        <dbReference type="Proteomes" id="UP000249646"/>
    </source>
</evidence>
<feature type="coiled-coil region" evidence="1">
    <location>
        <begin position="21"/>
        <end position="57"/>
    </location>
</feature>
<keyword evidence="2" id="KW-0732">Signal</keyword>
<evidence type="ECO:0000313" key="3">
    <source>
        <dbReference type="EMBL" id="PZW01426.1"/>
    </source>
</evidence>
<gene>
    <name evidence="3" type="ORF">BCF89_10248</name>
</gene>
<keyword evidence="1" id="KW-0175">Coiled coil</keyword>
<accession>A0A2W7I1W4</accession>